<dbReference type="EMBL" id="JBHSIZ010000033">
    <property type="protein sequence ID" value="MFC4959694.1"/>
    <property type="molecule type" value="Genomic_DNA"/>
</dbReference>
<sequence length="284" mass="31042">MTAEAAESAVGGSRIAGGLALLGPKETALLRLLDDAFRDWGAAEGAMEISAPPLYPVQQLADLDVYVNFPQLALVVGGLQTPGNGPVEGRFAPDQLAAPSLGLSHATCFAVYRYLQDRQVAPDTLVTLVNRCFRREDHFDGLRRLLSFQMREIVAVGTFEHTQEVIARYRERIEALLGLLGLEVVVEAATDPFFQGGARALLQRMAPVKYEFQVDGLAIASVNTHRNFFGERCRISYGEERTTAFTGCVAFGLERWLAVLIDRHGSADKARTTVEQVLHELGPA</sequence>
<evidence type="ECO:0000259" key="1">
    <source>
        <dbReference type="Pfam" id="PF00587"/>
    </source>
</evidence>
<dbReference type="SUPFAM" id="SSF55681">
    <property type="entry name" value="Class II aaRS and biotin synthetases"/>
    <property type="match status" value="1"/>
</dbReference>
<evidence type="ECO:0000313" key="3">
    <source>
        <dbReference type="Proteomes" id="UP001595834"/>
    </source>
</evidence>
<dbReference type="Pfam" id="PF00587">
    <property type="entry name" value="tRNA-synt_2b"/>
    <property type="match status" value="1"/>
</dbReference>
<dbReference type="InterPro" id="IPR002314">
    <property type="entry name" value="aa-tRNA-synt_IIb"/>
</dbReference>
<reference evidence="3" key="1">
    <citation type="journal article" date="2019" name="Int. J. Syst. Evol. Microbiol.">
        <title>The Global Catalogue of Microorganisms (GCM) 10K type strain sequencing project: providing services to taxonomists for standard genome sequencing and annotation.</title>
        <authorList>
            <consortium name="The Broad Institute Genomics Platform"/>
            <consortium name="The Broad Institute Genome Sequencing Center for Infectious Disease"/>
            <person name="Wu L."/>
            <person name="Ma J."/>
        </authorList>
    </citation>
    <scope>NUCLEOTIDE SEQUENCE [LARGE SCALE GENOMIC DNA]</scope>
    <source>
        <strain evidence="3">CCM 7224</strain>
    </source>
</reference>
<evidence type="ECO:0000313" key="2">
    <source>
        <dbReference type="EMBL" id="MFC4959694.1"/>
    </source>
</evidence>
<proteinExistence type="predicted"/>
<organism evidence="2 3">
    <name type="scientific">Streptomyces mauvecolor</name>
    <dbReference type="NCBI Taxonomy" id="58345"/>
    <lineage>
        <taxon>Bacteria</taxon>
        <taxon>Bacillati</taxon>
        <taxon>Actinomycetota</taxon>
        <taxon>Actinomycetes</taxon>
        <taxon>Kitasatosporales</taxon>
        <taxon>Streptomycetaceae</taxon>
        <taxon>Streptomyces</taxon>
    </lineage>
</organism>
<dbReference type="Gene3D" id="3.30.930.10">
    <property type="entry name" value="Bira Bifunctional Protein, Domain 2"/>
    <property type="match status" value="1"/>
</dbReference>
<protein>
    <submittedName>
        <fullName evidence="2">Aminoacyl--tRNA ligase-related protein</fullName>
    </submittedName>
</protein>
<comment type="caution">
    <text evidence="2">The sequence shown here is derived from an EMBL/GenBank/DDBJ whole genome shotgun (WGS) entry which is preliminary data.</text>
</comment>
<dbReference type="GO" id="GO:0016874">
    <property type="term" value="F:ligase activity"/>
    <property type="evidence" value="ECO:0007669"/>
    <property type="project" value="UniProtKB-KW"/>
</dbReference>
<name>A0ABV9UTU8_9ACTN</name>
<keyword evidence="2" id="KW-0436">Ligase</keyword>
<accession>A0ABV9UTU8</accession>
<keyword evidence="3" id="KW-1185">Reference proteome</keyword>
<dbReference type="InterPro" id="IPR045864">
    <property type="entry name" value="aa-tRNA-synth_II/BPL/LPL"/>
</dbReference>
<feature type="domain" description="Aminoacyl-tRNA synthetase class II (G/ P/ S/T)" evidence="1">
    <location>
        <begin position="129"/>
        <end position="263"/>
    </location>
</feature>
<dbReference type="Proteomes" id="UP001595834">
    <property type="component" value="Unassembled WGS sequence"/>
</dbReference>
<dbReference type="RefSeq" id="WP_344380887.1">
    <property type="nucleotide sequence ID" value="NZ_BAAASQ010000057.1"/>
</dbReference>
<gene>
    <name evidence="2" type="ORF">ACFPFX_25720</name>
</gene>